<evidence type="ECO:0000313" key="2">
    <source>
        <dbReference type="EMBL" id="PZR04015.1"/>
    </source>
</evidence>
<reference evidence="2 3" key="1">
    <citation type="submission" date="2017-08" db="EMBL/GenBank/DDBJ databases">
        <title>Infants hospitalized years apart are colonized by the same room-sourced microbial strains.</title>
        <authorList>
            <person name="Brooks B."/>
            <person name="Olm M.R."/>
            <person name="Firek B.A."/>
            <person name="Baker R."/>
            <person name="Thomas B.C."/>
            <person name="Morowitz M.J."/>
            <person name="Banfield J.F."/>
        </authorList>
    </citation>
    <scope>NUCLEOTIDE SEQUENCE [LARGE SCALE GENOMIC DNA]</scope>
    <source>
        <strain evidence="2">S2_003_000_R2_14</strain>
    </source>
</reference>
<dbReference type="Pfam" id="PF11617">
    <property type="entry name" value="Cu-binding_MopE"/>
    <property type="match status" value="3"/>
</dbReference>
<dbReference type="InterPro" id="IPR021655">
    <property type="entry name" value="Put_metal-bd"/>
</dbReference>
<sequence>MWPGALAGTLAEGQTRRARSAAERSAAENATRTPGALAGTLAEGHTRRARSAAERSAAENATRKAALLIIALISSGCFKPWDVGGPWACSEGNTCPEGFSCDEGVCCVEGSDLAINACPTLPFRGKCTDGGLPTDYFQDLDGDGQGNQNVFIARCRQPKNPQWVLSAEDCDDTRAEVNRTTRELCDGLDNNCDGVIDDGLNNTLFHRDEDGDDFGSETVSVPACIAPPGYVNNALDCDDFNPGRNPDTRELCNNFDDNCDRQADQPNMSFADTDDVGSSAINFPCLVSGAYGVCQAGAFRCMPDGDGGVQRECRSINSASQEICDGLDNDCNNTTNSAAFIDERPGCGGPTSLLNLPNAVYRARRLPAPVSGGELNSRCHATRANTDVEVGTASGLWQAGTGNGRFYHVWSVEAAPNTFWDLSRLDNELRIAFQVTNFAPGGGADGIWGSPGAVLHPVIFLCGDTDDQYMRYRLDVSSLTLSGNQTAFDQVLPLNVRDPRWIIGIGSGFDTSKVRRIELQVFSNSTDFTIQFANETGFR</sequence>
<protein>
    <submittedName>
        <fullName evidence="2">Uncharacterized protein</fullName>
    </submittedName>
</protein>
<dbReference type="AlphaFoldDB" id="A0A2W5SXD5"/>
<gene>
    <name evidence="2" type="ORF">DI536_35005</name>
</gene>
<accession>A0A2W5SXD5</accession>
<dbReference type="EMBL" id="QFQP01000066">
    <property type="protein sequence ID" value="PZR04015.1"/>
    <property type="molecule type" value="Genomic_DNA"/>
</dbReference>
<proteinExistence type="predicted"/>
<comment type="caution">
    <text evidence="2">The sequence shown here is derived from an EMBL/GenBank/DDBJ whole genome shotgun (WGS) entry which is preliminary data.</text>
</comment>
<organism evidence="2 3">
    <name type="scientific">Archangium gephyra</name>
    <dbReference type="NCBI Taxonomy" id="48"/>
    <lineage>
        <taxon>Bacteria</taxon>
        <taxon>Pseudomonadati</taxon>
        <taxon>Myxococcota</taxon>
        <taxon>Myxococcia</taxon>
        <taxon>Myxococcales</taxon>
        <taxon>Cystobacterineae</taxon>
        <taxon>Archangiaceae</taxon>
        <taxon>Archangium</taxon>
    </lineage>
</organism>
<dbReference type="Proteomes" id="UP000249061">
    <property type="component" value="Unassembled WGS sequence"/>
</dbReference>
<feature type="region of interest" description="Disordered" evidence="1">
    <location>
        <begin position="1"/>
        <end position="56"/>
    </location>
</feature>
<name>A0A2W5SXD5_9BACT</name>
<evidence type="ECO:0000256" key="1">
    <source>
        <dbReference type="SAM" id="MobiDB-lite"/>
    </source>
</evidence>
<evidence type="ECO:0000313" key="3">
    <source>
        <dbReference type="Proteomes" id="UP000249061"/>
    </source>
</evidence>